<dbReference type="GO" id="GO:0015937">
    <property type="term" value="P:coenzyme A biosynthetic process"/>
    <property type="evidence" value="ECO:0007669"/>
    <property type="project" value="UniProtKB-KW"/>
</dbReference>
<dbReference type="GO" id="GO:0005737">
    <property type="term" value="C:cytoplasm"/>
    <property type="evidence" value="ECO:0007669"/>
    <property type="project" value="UniProtKB-SubCell"/>
</dbReference>
<keyword evidence="10" id="KW-0173">Coenzyme A biosynthesis</keyword>
<dbReference type="Pfam" id="PF03309">
    <property type="entry name" value="Pan_kinase"/>
    <property type="match status" value="1"/>
</dbReference>
<keyword evidence="7 13" id="KW-0418">Kinase</keyword>
<comment type="subcellular location">
    <subcellularLocation>
        <location evidence="2">Cytoplasm</location>
    </subcellularLocation>
</comment>
<evidence type="ECO:0000256" key="5">
    <source>
        <dbReference type="ARBA" id="ARBA00022679"/>
    </source>
</evidence>
<evidence type="ECO:0000256" key="7">
    <source>
        <dbReference type="ARBA" id="ARBA00022777"/>
    </source>
</evidence>
<sequence length="254" mass="27417">MLTIDIGNSRIKWVSFQQGEPVNHHALEYSADTFDSVISRLGLPVNGGRVMVSLVAGTSFKSRLVTLLNKNKRYNISFAKTRVKQCGVTNSYESPEHMGVDRWLAMIAAFQSPLKAAGEAVCVIDCGTAITLDIVDGQGLHLGGLIMPGLKTMREALVAKASRLHIDDEAGADISGILSLASSTENAITQGCAQLVLEGISGIVERHKRNIKSSLRCIITGGDGEWVSRGLGQENDYEPLLVHYGLRLVANESR</sequence>
<dbReference type="EMBL" id="UOFI01000127">
    <property type="protein sequence ID" value="VAW68357.1"/>
    <property type="molecule type" value="Genomic_DNA"/>
</dbReference>
<evidence type="ECO:0000256" key="6">
    <source>
        <dbReference type="ARBA" id="ARBA00022741"/>
    </source>
</evidence>
<proteinExistence type="inferred from homology"/>
<keyword evidence="9" id="KW-0630">Potassium</keyword>
<protein>
    <recommendedName>
        <fullName evidence="12">Type III pantothenate kinase</fullName>
    </recommendedName>
</protein>
<organism evidence="13">
    <name type="scientific">hydrothermal vent metagenome</name>
    <dbReference type="NCBI Taxonomy" id="652676"/>
    <lineage>
        <taxon>unclassified sequences</taxon>
        <taxon>metagenomes</taxon>
        <taxon>ecological metagenomes</taxon>
    </lineage>
</organism>
<keyword evidence="6" id="KW-0547">Nucleotide-binding</keyword>
<dbReference type="PANTHER" id="PTHR34265">
    <property type="entry name" value="TYPE III PANTOTHENATE KINASE"/>
    <property type="match status" value="1"/>
</dbReference>
<gene>
    <name evidence="13" type="ORF">MNBD_GAMMA09-1741</name>
</gene>
<evidence type="ECO:0000256" key="10">
    <source>
        <dbReference type="ARBA" id="ARBA00022993"/>
    </source>
</evidence>
<dbReference type="CDD" id="cd24015">
    <property type="entry name" value="ASKHA_NBD_PanK-III"/>
    <property type="match status" value="1"/>
</dbReference>
<accession>A0A3B0XYH2</accession>
<dbReference type="GO" id="GO:0005524">
    <property type="term" value="F:ATP binding"/>
    <property type="evidence" value="ECO:0007669"/>
    <property type="project" value="UniProtKB-KW"/>
</dbReference>
<keyword evidence="4" id="KW-0963">Cytoplasm</keyword>
<comment type="subunit">
    <text evidence="3">Homodimer.</text>
</comment>
<evidence type="ECO:0000256" key="8">
    <source>
        <dbReference type="ARBA" id="ARBA00022840"/>
    </source>
</evidence>
<dbReference type="InterPro" id="IPR004619">
    <property type="entry name" value="Type_III_PanK"/>
</dbReference>
<reference evidence="13" key="1">
    <citation type="submission" date="2018-06" db="EMBL/GenBank/DDBJ databases">
        <authorList>
            <person name="Zhirakovskaya E."/>
        </authorList>
    </citation>
    <scope>NUCLEOTIDE SEQUENCE</scope>
</reference>
<dbReference type="GO" id="GO:0004594">
    <property type="term" value="F:pantothenate kinase activity"/>
    <property type="evidence" value="ECO:0007669"/>
    <property type="project" value="InterPro"/>
</dbReference>
<dbReference type="AlphaFoldDB" id="A0A3B0XYH2"/>
<name>A0A3B0XYH2_9ZZZZ</name>
<dbReference type="PANTHER" id="PTHR34265:SF1">
    <property type="entry name" value="TYPE III PANTOTHENATE KINASE"/>
    <property type="match status" value="1"/>
</dbReference>
<evidence type="ECO:0000256" key="2">
    <source>
        <dbReference type="ARBA" id="ARBA00004496"/>
    </source>
</evidence>
<comment type="similarity">
    <text evidence="11">Belongs to the type III pantothenate kinase family.</text>
</comment>
<dbReference type="SUPFAM" id="SSF53067">
    <property type="entry name" value="Actin-like ATPase domain"/>
    <property type="match status" value="2"/>
</dbReference>
<dbReference type="HAMAP" id="MF_01274">
    <property type="entry name" value="Pantothen_kinase_3"/>
    <property type="match status" value="1"/>
</dbReference>
<dbReference type="NCBIfam" id="TIGR00671">
    <property type="entry name" value="baf"/>
    <property type="match status" value="1"/>
</dbReference>
<keyword evidence="8" id="KW-0067">ATP-binding</keyword>
<evidence type="ECO:0000313" key="13">
    <source>
        <dbReference type="EMBL" id="VAW68357.1"/>
    </source>
</evidence>
<keyword evidence="5 13" id="KW-0808">Transferase</keyword>
<comment type="cofactor">
    <cofactor evidence="1">
        <name>K(+)</name>
        <dbReference type="ChEBI" id="CHEBI:29103"/>
    </cofactor>
</comment>
<dbReference type="InterPro" id="IPR043129">
    <property type="entry name" value="ATPase_NBD"/>
</dbReference>
<evidence type="ECO:0000256" key="4">
    <source>
        <dbReference type="ARBA" id="ARBA00022490"/>
    </source>
</evidence>
<evidence type="ECO:0000256" key="9">
    <source>
        <dbReference type="ARBA" id="ARBA00022958"/>
    </source>
</evidence>
<evidence type="ECO:0000256" key="12">
    <source>
        <dbReference type="ARBA" id="ARBA00040883"/>
    </source>
</evidence>
<dbReference type="Gene3D" id="3.30.420.40">
    <property type="match status" value="2"/>
</dbReference>
<evidence type="ECO:0000256" key="1">
    <source>
        <dbReference type="ARBA" id="ARBA00001958"/>
    </source>
</evidence>
<evidence type="ECO:0000256" key="11">
    <source>
        <dbReference type="ARBA" id="ARBA00038036"/>
    </source>
</evidence>
<evidence type="ECO:0000256" key="3">
    <source>
        <dbReference type="ARBA" id="ARBA00011738"/>
    </source>
</evidence>